<dbReference type="PANTHER" id="PTHR37813">
    <property type="entry name" value="FELS-2 PROPHAGE PROTEIN"/>
    <property type="match status" value="1"/>
</dbReference>
<dbReference type="SUPFAM" id="SSF53955">
    <property type="entry name" value="Lysozyme-like"/>
    <property type="match status" value="1"/>
</dbReference>
<evidence type="ECO:0000256" key="2">
    <source>
        <dbReference type="SAM" id="Coils"/>
    </source>
</evidence>
<proteinExistence type="predicted"/>
<dbReference type="Pfam" id="PF10145">
    <property type="entry name" value="PhageMin_Tail"/>
    <property type="match status" value="1"/>
</dbReference>
<organism evidence="4 5">
    <name type="scientific">Carnobacterium divergens</name>
    <name type="common">Lactobacillus divergens</name>
    <dbReference type="NCBI Taxonomy" id="2748"/>
    <lineage>
        <taxon>Bacteria</taxon>
        <taxon>Bacillati</taxon>
        <taxon>Bacillota</taxon>
        <taxon>Bacilli</taxon>
        <taxon>Lactobacillales</taxon>
        <taxon>Carnobacteriaceae</taxon>
        <taxon>Carnobacterium</taxon>
    </lineage>
</organism>
<protein>
    <recommendedName>
        <fullName evidence="3">Phage tail tape measure protein domain-containing protein</fullName>
    </recommendedName>
</protein>
<dbReference type="Proteomes" id="UP000297938">
    <property type="component" value="Unassembled WGS sequence"/>
</dbReference>
<feature type="domain" description="Phage tail tape measure protein" evidence="3">
    <location>
        <begin position="320"/>
        <end position="520"/>
    </location>
</feature>
<dbReference type="EMBL" id="NRPP01000018">
    <property type="protein sequence ID" value="TFJ23554.1"/>
    <property type="molecule type" value="Genomic_DNA"/>
</dbReference>
<dbReference type="InterPro" id="IPR010090">
    <property type="entry name" value="Phage_tape_meas"/>
</dbReference>
<evidence type="ECO:0000259" key="3">
    <source>
        <dbReference type="Pfam" id="PF10145"/>
    </source>
</evidence>
<accession>A0A7Z8G471</accession>
<dbReference type="PANTHER" id="PTHR37813:SF1">
    <property type="entry name" value="FELS-2 PROPHAGE PROTEIN"/>
    <property type="match status" value="1"/>
</dbReference>
<comment type="caution">
    <text evidence="4">The sequence shown here is derived from an EMBL/GenBank/DDBJ whole genome shotgun (WGS) entry which is preliminary data.</text>
</comment>
<evidence type="ECO:0000313" key="4">
    <source>
        <dbReference type="EMBL" id="TFJ23554.1"/>
    </source>
</evidence>
<dbReference type="NCBIfam" id="TIGR01760">
    <property type="entry name" value="tape_meas_TP901"/>
    <property type="match status" value="2"/>
</dbReference>
<gene>
    <name evidence="4" type="ORF">CKN69_11640</name>
</gene>
<dbReference type="InterPro" id="IPR023346">
    <property type="entry name" value="Lysozyme-like_dom_sf"/>
</dbReference>
<evidence type="ECO:0000313" key="5">
    <source>
        <dbReference type="Proteomes" id="UP000297938"/>
    </source>
</evidence>
<evidence type="ECO:0000256" key="1">
    <source>
        <dbReference type="ARBA" id="ARBA00022612"/>
    </source>
</evidence>
<keyword evidence="1" id="KW-1188">Viral release from host cell</keyword>
<feature type="coiled-coil region" evidence="2">
    <location>
        <begin position="153"/>
        <end position="191"/>
    </location>
</feature>
<feature type="coiled-coil region" evidence="2">
    <location>
        <begin position="62"/>
        <end position="89"/>
    </location>
</feature>
<reference evidence="4 5" key="1">
    <citation type="journal article" date="2018" name="Int. J. Food Microbiol.">
        <title>Growth of Carnobacterium spp. isolated from chilled vacuum-packaged meat under relevant acidic conditions.</title>
        <authorList>
            <person name="Zhang P."/>
            <person name="Badoni M."/>
            <person name="Ganzle M."/>
            <person name="Yang X."/>
        </authorList>
    </citation>
    <scope>NUCLEOTIDE SEQUENCE [LARGE SCALE GENOMIC DNA]</scope>
    <source>
        <strain evidence="4 5">B2</strain>
    </source>
</reference>
<keyword evidence="2" id="KW-0175">Coiled coil</keyword>
<dbReference type="RefSeq" id="WP_135026495.1">
    <property type="nucleotide sequence ID" value="NZ_NROV01000016.1"/>
</dbReference>
<dbReference type="CDD" id="cd13402">
    <property type="entry name" value="LT_TF-like"/>
    <property type="match status" value="1"/>
</dbReference>
<sequence length="2019" mass="218302">MGKTNGKPLGNFVIGLSMEGTEMANTLDEIKRVTKMATSEMKANLSVLGAAGDQYAKNESKISGLTKVMTAQEKELEALNKKHKEAVDTYGENSKEAQKYANQINNVVKRQAAYTKELSDAKIKQEEFRRGTQDMKKEIELMERSTNSNISTLKSQNKEVSASVLQLKSLKEQREKQAKVIQDEKAKLNDLIEAKGKDNLETKEQAAVLDEAIAKHSKMGQSIDDLDKKYGKMSDAQAAFKDNVNETQEKIDSFADKTNKLGKNITTKVSLPIAAGFTAAAKSSVDFETAITGVYKTVDGTDAELKKISDGVREMALVIPAGTTEIAGVAEAAGQLGIKTPSILGFTRSMIDMGQATNLTAEDAAMQLAKFANVTKMNQKDFDRLGSSVVDLGNNFATTESDIVAMASRLAGAGSQVGLSEADIMGLSAALSSVGVEAEMGGSAFSKVMVNMQVATKTGLTQLRDLEKTTGMTRRELELMQNLNGKGFKEMAADMGKTTTELGNILKAGKNLESFGAIAGMTAEQFKQAFEKDAVGAIGSFVNGLGTAEEKGTSAIELLDEMGIREVRLRDSLLKAGNANELFTSAVQRSNKAWSENTALTKEAETRYATTQSKISLMLNTLKEFGIQIGEILLPTVNKLVDTTTKWLRKFNDLDDGTKRLIVKTGMLTMTIGPLILGVSKTASAFSLVTKHGGNATMLLNLFSKNAGVSTLAARSMTPGVGATTTAMSGLSAGTAITGASMMSVLGPIALVDGGVVALSAAVLYGTKKYAEYQKEQDKVDAKIEKFGSNVSDSTAKAADSFVTMRDQAKVQLDLLETATDENGKKISSKIVENYSGMATEVVKAISKTRKETVEALNGIKLDVGAGGDEWLSSVLNQATTSYDKDVEDVEKAKNRINELLKEVGGNLQNLNATQKQEFDSLKGFIDEHTGVFASSYKDQERLLEAWNERKETLSEKSYEKEQTNAKKMRDKALKAAEDDYKKGSKAITKAYDSGAIKSKEDFDGLMSALNVQRNKQQAKANASYAQTDMALSKHIENTGKINLQTLQSSEDAKTYIQGMGYKYFDEHTKKMYDSESEWIKATKKHNDEYVKNSKELSGATVKNLSAFEKSQKEIYETIGLLPGEAAKRAKEDRQKIEDELTKAGTKMSAVAKKIHDDYVGGLKGADDGQIAEVAKSWGLDLANETDLIDFGKYGQKTAKQFFDDFKSGSETGAAEAKIYFKTKLESITEVDLAKIGEENIASLRQGLLSGSVTFDALADKFGKTIIGLFPNDLNALGQLEVDTLKKGLESGQIDSQELKNKFSEQYENLFNKNLTDLGADEIGTLKKGLEIGLYSKDDLKSKYAEQLEGYFKQDLSQISKDSMETLKVGFDLGVPGTKEKMEAIAKLVKDSATIDLGDKGKFSMKTLVEGYEQGKLTVDEFMNGYSQFMNDKSKLNLNSNGEWTVNQYANGMEVAKPNVEQKATDVFKVTQSGFEMTEASYGKGTAGVNSLIQGMIDRNAEAERNAALVRSNVQGNFNPLIGLLYQTGSNGVLNLAQGIIDKNGNAGTNANLVFQNVQSNLEMGKPSYDIGVGGVTNLAQGIIDKTIDAEKNALNVSVGVTKQYNKTIDSSNDLSKKLGSDAKLDRLLIPGFKTGTKGALKSATHAFVGDGGEHELIDYGNGKMAMSPDTTTLTHLPAGTTVYNGGQTKEILKMMNQASSIPMFAKGTGGSVLDWFGGKMEGLFEFISKPLELWKKVVHNSFDLSTFKGDSGKNIGTGAQEFANARTDWIQKLILSSTVSPPGAGAERWRPMVGRALAMNGLPTSENYVSAWLSQIQSESGGNEKAVQGGYVDVNTLSGDLAKGLLQTISATFNAYKHPGHGDIFNGFDNMLAAMNYAKSRYGASEMLGVIGHGHGYANGGIVSQHQIAQIAEGNKPEAIIPLDPLKRTRAMQLLAKANQIVGFDSGSQVVVNHDNSDIVSELKVQNILLQRQTTALQSILRMVSERPEKTNELKGIFDLFDKTTGERARLEEGGIIT</sequence>
<name>A0A7Z8G471_CARDV</name>